<dbReference type="AlphaFoldDB" id="A0A8S9U2M8"/>
<dbReference type="Proteomes" id="UP000704712">
    <property type="component" value="Unassembled WGS sequence"/>
</dbReference>
<name>A0A8S9U2M8_PHYIN</name>
<evidence type="ECO:0000313" key="1">
    <source>
        <dbReference type="EMBL" id="KAF4133627.1"/>
    </source>
</evidence>
<proteinExistence type="predicted"/>
<reference evidence="1" key="1">
    <citation type="submission" date="2020-03" db="EMBL/GenBank/DDBJ databases">
        <title>Hybrid Assembly of Korean Phytophthora infestans isolates.</title>
        <authorList>
            <person name="Prokchorchik M."/>
            <person name="Lee Y."/>
            <person name="Seo J."/>
            <person name="Cho J.-H."/>
            <person name="Park Y.-E."/>
            <person name="Jang D.-C."/>
            <person name="Im J.-S."/>
            <person name="Choi J.-G."/>
            <person name="Park H.-J."/>
            <person name="Lee G.-B."/>
            <person name="Lee Y.-G."/>
            <person name="Hong S.-Y."/>
            <person name="Cho K."/>
            <person name="Sohn K.H."/>
        </authorList>
    </citation>
    <scope>NUCLEOTIDE SEQUENCE</scope>
    <source>
        <strain evidence="1">KR_2_A2</strain>
    </source>
</reference>
<sequence>MKFPSPYTTSVDGKCFYKAINIACLVVGARFLVHLSLIKEFEDIQEAKGQKEESHFTSPWTLALGSIYNEGLEGEERHVQDECFLRSHMGKKLRARVWSYKDSGLDEEDGDEVELLELCVQRGDLRSA</sequence>
<accession>A0A8S9U2M8</accession>
<protein>
    <submittedName>
        <fullName evidence="1">Uncharacterized protein</fullName>
    </submittedName>
</protein>
<organism evidence="1 2">
    <name type="scientific">Phytophthora infestans</name>
    <name type="common">Potato late blight agent</name>
    <name type="synonym">Botrytis infestans</name>
    <dbReference type="NCBI Taxonomy" id="4787"/>
    <lineage>
        <taxon>Eukaryota</taxon>
        <taxon>Sar</taxon>
        <taxon>Stramenopiles</taxon>
        <taxon>Oomycota</taxon>
        <taxon>Peronosporomycetes</taxon>
        <taxon>Peronosporales</taxon>
        <taxon>Peronosporaceae</taxon>
        <taxon>Phytophthora</taxon>
    </lineage>
</organism>
<comment type="caution">
    <text evidence="1">The sequence shown here is derived from an EMBL/GenBank/DDBJ whole genome shotgun (WGS) entry which is preliminary data.</text>
</comment>
<evidence type="ECO:0000313" key="2">
    <source>
        <dbReference type="Proteomes" id="UP000704712"/>
    </source>
</evidence>
<gene>
    <name evidence="1" type="ORF">GN958_ATG16964</name>
</gene>
<dbReference type="EMBL" id="JAACNO010002359">
    <property type="protein sequence ID" value="KAF4133627.1"/>
    <property type="molecule type" value="Genomic_DNA"/>
</dbReference>